<reference evidence="2" key="1">
    <citation type="submission" date="2019-11" db="UniProtKB">
        <authorList>
            <consortium name="WormBaseParasite"/>
        </authorList>
    </citation>
    <scope>IDENTIFICATION</scope>
</reference>
<evidence type="ECO:0000313" key="2">
    <source>
        <dbReference type="WBParaSite" id="MCU_011549-RA"/>
    </source>
</evidence>
<evidence type="ECO:0000256" key="1">
    <source>
        <dbReference type="SAM" id="SignalP"/>
    </source>
</evidence>
<feature type="signal peptide" evidence="1">
    <location>
        <begin position="1"/>
        <end position="16"/>
    </location>
</feature>
<protein>
    <submittedName>
        <fullName evidence="2">SCP domain-containing protein</fullName>
    </submittedName>
</protein>
<keyword evidence="1" id="KW-0732">Signal</keyword>
<dbReference type="Gene3D" id="3.40.33.10">
    <property type="entry name" value="CAP"/>
    <property type="match status" value="1"/>
</dbReference>
<dbReference type="WBParaSite" id="MCU_011549-RA">
    <property type="protein sequence ID" value="MCU_011549-RA"/>
    <property type="gene ID" value="MCU_011549"/>
</dbReference>
<feature type="chain" id="PRO_5024373861" evidence="1">
    <location>
        <begin position="17"/>
        <end position="80"/>
    </location>
</feature>
<sequence>MLKIIYLLTLLWWAEARSPTDVERNQIVEMLTTSREQVDPPARNMMLMEYSDDLENLAQKWLKNCSGQLVNETIHPEYKE</sequence>
<proteinExistence type="predicted"/>
<dbReference type="SUPFAM" id="SSF55797">
    <property type="entry name" value="PR-1-like"/>
    <property type="match status" value="1"/>
</dbReference>
<name>A0A5K3FU64_MESCO</name>
<dbReference type="AlphaFoldDB" id="A0A5K3FU64"/>
<accession>A0A5K3FU64</accession>
<organism evidence="2">
    <name type="scientific">Mesocestoides corti</name>
    <name type="common">Flatworm</name>
    <dbReference type="NCBI Taxonomy" id="53468"/>
    <lineage>
        <taxon>Eukaryota</taxon>
        <taxon>Metazoa</taxon>
        <taxon>Spiralia</taxon>
        <taxon>Lophotrochozoa</taxon>
        <taxon>Platyhelminthes</taxon>
        <taxon>Cestoda</taxon>
        <taxon>Eucestoda</taxon>
        <taxon>Cyclophyllidea</taxon>
        <taxon>Mesocestoididae</taxon>
        <taxon>Mesocestoides</taxon>
    </lineage>
</organism>
<dbReference type="InterPro" id="IPR035940">
    <property type="entry name" value="CAP_sf"/>
</dbReference>